<dbReference type="RefSeq" id="WP_108917514.1">
    <property type="nucleotide sequence ID" value="NZ_BGJY01000011.1"/>
</dbReference>
<gene>
    <name evidence="4" type="ORF">C5689_12000</name>
</gene>
<dbReference type="AlphaFoldDB" id="A0A2U1SPQ3"/>
<sequence length="229" mass="24622">MRLAICAATAAMGFALAGCNSYAPENQFVAKAVDEPPPPKAKLSQREKLEDSISRCARTYDIPESLIHTAVRRESNYNPAAKNGPYWGLMQIRYDTARSVGYSGPAKGLLDAETNLSYAGAYLANAFRVAGGDAQRAIQLYAKGFYYEAKRKGLLGQMASGRSVTDEQSEPIAPAVAKAEPQPFVLAAIDIPAGKHVRAAEPQAQPEPVMMYTEAQAPIALEAQTAQQQ</sequence>
<reference evidence="4 5" key="1">
    <citation type="journal article" date="2018" name="Appl. Microbiol. Biotechnol.">
        <title>Co-cultivation of the strictly anaerobic methanogen Methanosarcina barkeri with aerobic methanotrophs in an oxygen-limited membrane bioreactor.</title>
        <authorList>
            <person name="In 't Zandt M.H."/>
            <person name="van den Bosch T.J.M."/>
            <person name="Rijkers R."/>
            <person name="van Kessel M.A.H.J."/>
            <person name="Jetten M.S.M."/>
            <person name="Welte C.U."/>
        </authorList>
    </citation>
    <scope>NUCLEOTIDE SEQUENCE [LARGE SCALE GENOMIC DNA]</scope>
    <source>
        <strain evidence="4 5">DSM 17706</strain>
    </source>
</reference>
<organism evidence="4 5">
    <name type="scientific">Methylosinus sporium</name>
    <dbReference type="NCBI Taxonomy" id="428"/>
    <lineage>
        <taxon>Bacteria</taxon>
        <taxon>Pseudomonadati</taxon>
        <taxon>Pseudomonadota</taxon>
        <taxon>Alphaproteobacteria</taxon>
        <taxon>Hyphomicrobiales</taxon>
        <taxon>Methylocystaceae</taxon>
        <taxon>Methylosinus</taxon>
    </lineage>
</organism>
<feature type="domain" description="Transglycosylase SLT" evidence="3">
    <location>
        <begin position="55"/>
        <end position="146"/>
    </location>
</feature>
<proteinExistence type="inferred from homology"/>
<evidence type="ECO:0000313" key="5">
    <source>
        <dbReference type="Proteomes" id="UP000245137"/>
    </source>
</evidence>
<feature type="signal peptide" evidence="2">
    <location>
        <begin position="1"/>
        <end position="17"/>
    </location>
</feature>
<keyword evidence="2" id="KW-0732">Signal</keyword>
<dbReference type="Gene3D" id="1.10.530.10">
    <property type="match status" value="1"/>
</dbReference>
<comment type="similarity">
    <text evidence="1">Belongs to the virb1 family.</text>
</comment>
<protein>
    <submittedName>
        <fullName evidence="4">Lytic transglycosylase</fullName>
    </submittedName>
</protein>
<dbReference type="InterPro" id="IPR008258">
    <property type="entry name" value="Transglycosylase_SLT_dom_1"/>
</dbReference>
<evidence type="ECO:0000259" key="3">
    <source>
        <dbReference type="Pfam" id="PF01464"/>
    </source>
</evidence>
<dbReference type="EMBL" id="PUIV01000018">
    <property type="protein sequence ID" value="PWB93590.1"/>
    <property type="molecule type" value="Genomic_DNA"/>
</dbReference>
<comment type="caution">
    <text evidence="4">The sequence shown here is derived from an EMBL/GenBank/DDBJ whole genome shotgun (WGS) entry which is preliminary data.</text>
</comment>
<feature type="chain" id="PRO_5015544422" evidence="2">
    <location>
        <begin position="18"/>
        <end position="229"/>
    </location>
</feature>
<dbReference type="Proteomes" id="UP000245137">
    <property type="component" value="Unassembled WGS sequence"/>
</dbReference>
<dbReference type="CDD" id="cd00254">
    <property type="entry name" value="LT-like"/>
    <property type="match status" value="1"/>
</dbReference>
<evidence type="ECO:0000313" key="4">
    <source>
        <dbReference type="EMBL" id="PWB93590.1"/>
    </source>
</evidence>
<evidence type="ECO:0000256" key="2">
    <source>
        <dbReference type="SAM" id="SignalP"/>
    </source>
</evidence>
<evidence type="ECO:0000256" key="1">
    <source>
        <dbReference type="ARBA" id="ARBA00009387"/>
    </source>
</evidence>
<dbReference type="Pfam" id="PF01464">
    <property type="entry name" value="SLT"/>
    <property type="match status" value="1"/>
</dbReference>
<accession>A0A2U1SPQ3</accession>
<name>A0A2U1SPQ3_METSR</name>
<dbReference type="OrthoDB" id="9788661at2"/>
<dbReference type="InterPro" id="IPR023346">
    <property type="entry name" value="Lysozyme-like_dom_sf"/>
</dbReference>
<keyword evidence="5" id="KW-1185">Reference proteome</keyword>
<dbReference type="SUPFAM" id="SSF53955">
    <property type="entry name" value="Lysozyme-like"/>
    <property type="match status" value="1"/>
</dbReference>
<dbReference type="PROSITE" id="PS51257">
    <property type="entry name" value="PROKAR_LIPOPROTEIN"/>
    <property type="match status" value="1"/>
</dbReference>